<name>A0A514D1Y2_9VIRU</name>
<dbReference type="Pfam" id="PF03431">
    <property type="entry name" value="RNA_replicase_B"/>
    <property type="match status" value="1"/>
</dbReference>
<evidence type="ECO:0000256" key="2">
    <source>
        <dbReference type="ARBA" id="ARBA00022484"/>
    </source>
</evidence>
<proteinExistence type="predicted"/>
<evidence type="ECO:0000256" key="8">
    <source>
        <dbReference type="ARBA" id="ARBA00048744"/>
    </source>
</evidence>
<feature type="binding site" evidence="9">
    <location>
        <position position="350"/>
    </location>
    <ligand>
        <name>Mg(2+)</name>
        <dbReference type="ChEBI" id="CHEBI:18420"/>
        <label>2</label>
    </ligand>
</feature>
<evidence type="ECO:0000313" key="11">
    <source>
        <dbReference type="EMBL" id="QDH87579.1"/>
    </source>
</evidence>
<dbReference type="GO" id="GO:0003968">
    <property type="term" value="F:RNA-directed RNA polymerase activity"/>
    <property type="evidence" value="ECO:0007669"/>
    <property type="project" value="UniProtKB-KW"/>
</dbReference>
<evidence type="ECO:0000256" key="9">
    <source>
        <dbReference type="PIRSR" id="PIRSR605093-1"/>
    </source>
</evidence>
<dbReference type="EC" id="2.7.7.48" evidence="1"/>
<keyword evidence="9" id="KW-0460">Magnesium</keyword>
<dbReference type="PROSITE" id="PS50522">
    <property type="entry name" value="RDRP_PHAGE"/>
    <property type="match status" value="1"/>
</dbReference>
<dbReference type="GO" id="GO:0039694">
    <property type="term" value="P:viral RNA genome replication"/>
    <property type="evidence" value="ECO:0007669"/>
    <property type="project" value="InterPro"/>
</dbReference>
<evidence type="ECO:0000256" key="3">
    <source>
        <dbReference type="ARBA" id="ARBA00022679"/>
    </source>
</evidence>
<evidence type="ECO:0000256" key="1">
    <source>
        <dbReference type="ARBA" id="ARBA00012494"/>
    </source>
</evidence>
<feature type="binding site" evidence="9">
    <location>
        <position position="272"/>
    </location>
    <ligand>
        <name>Mg(2+)</name>
        <dbReference type="ChEBI" id="CHEBI:18420"/>
        <label>2</label>
    </ligand>
</feature>
<dbReference type="InterPro" id="IPR007096">
    <property type="entry name" value="RNA-dir_Rpol_cat_phage"/>
</dbReference>
<dbReference type="InterPro" id="IPR005093">
    <property type="entry name" value="RNArep_beta"/>
</dbReference>
<evidence type="ECO:0000256" key="7">
    <source>
        <dbReference type="ARBA" id="ARBA00030248"/>
    </source>
</evidence>
<keyword evidence="5" id="KW-0547">Nucleotide-binding</keyword>
<dbReference type="GO" id="GO:0000166">
    <property type="term" value="F:nucleotide binding"/>
    <property type="evidence" value="ECO:0007669"/>
    <property type="project" value="UniProtKB-KW"/>
</dbReference>
<evidence type="ECO:0000256" key="5">
    <source>
        <dbReference type="ARBA" id="ARBA00022741"/>
    </source>
</evidence>
<comment type="catalytic activity">
    <reaction evidence="8">
        <text>RNA(n) + a ribonucleoside 5'-triphosphate = RNA(n+1) + diphosphate</text>
        <dbReference type="Rhea" id="RHEA:21248"/>
        <dbReference type="Rhea" id="RHEA-COMP:14527"/>
        <dbReference type="Rhea" id="RHEA-COMP:17342"/>
        <dbReference type="ChEBI" id="CHEBI:33019"/>
        <dbReference type="ChEBI" id="CHEBI:61557"/>
        <dbReference type="ChEBI" id="CHEBI:140395"/>
        <dbReference type="EC" id="2.7.7.48"/>
    </reaction>
</comment>
<reference evidence="11" key="1">
    <citation type="submission" date="2019-05" db="EMBL/GenBank/DDBJ databases">
        <title>Metatranscriptomic reconstruction reveals RNA viruses with the potential to shape carbon cycling in soil.</title>
        <authorList>
            <person name="Starr E.P."/>
            <person name="Nuccio E."/>
            <person name="Pett-Ridge J."/>
            <person name="Banfield J.F."/>
            <person name="Firestone M.K."/>
        </authorList>
    </citation>
    <scope>NUCLEOTIDE SEQUENCE</scope>
    <source>
        <strain evidence="11">H2_Bulk_34_148</strain>
    </source>
</reference>
<keyword evidence="3" id="KW-0808">Transferase</keyword>
<feature type="binding site" evidence="9">
    <location>
        <position position="349"/>
    </location>
    <ligand>
        <name>Mg(2+)</name>
        <dbReference type="ChEBI" id="CHEBI:18420"/>
        <label>2</label>
    </ligand>
</feature>
<organism evidence="11">
    <name type="scientific">Leviviridae sp</name>
    <dbReference type="NCBI Taxonomy" id="2027243"/>
    <lineage>
        <taxon>Viruses</taxon>
        <taxon>Riboviria</taxon>
        <taxon>Orthornavirae</taxon>
        <taxon>Lenarviricota</taxon>
        <taxon>Leviviricetes</taxon>
        <taxon>Norzivirales</taxon>
        <taxon>Fiersviridae</taxon>
    </lineage>
</organism>
<dbReference type="EMBL" id="MN033491">
    <property type="protein sequence ID" value="QDH87579.1"/>
    <property type="molecule type" value="Genomic_RNA"/>
</dbReference>
<dbReference type="GO" id="GO:0046872">
    <property type="term" value="F:metal ion binding"/>
    <property type="evidence" value="ECO:0007669"/>
    <property type="project" value="UniProtKB-KW"/>
</dbReference>
<dbReference type="SUPFAM" id="SSF56672">
    <property type="entry name" value="DNA/RNA polymerases"/>
    <property type="match status" value="1"/>
</dbReference>
<evidence type="ECO:0000259" key="10">
    <source>
        <dbReference type="PROSITE" id="PS50522"/>
    </source>
</evidence>
<gene>
    <name evidence="11" type="ORF">H2Bulk34148_000001</name>
</gene>
<comment type="cofactor">
    <cofactor evidence="9">
        <name>Mg(2+)</name>
        <dbReference type="ChEBI" id="CHEBI:18420"/>
    </cofactor>
    <text evidence="9">Binds 2 Mg(2+) per subunit.</text>
</comment>
<sequence>MKEHELDRHISVANAILCALDCPRALSVVILMRYKMWDEIANLRTDPSHFNDPEEFFRAHQATKLLSKAKWLPTSFDTRQVAKEKFIESEELCRQTNLKFRALHQSELKLHPDFKQIFHSARRKIGKVLGEKLFAWTELCDFGPGADGSTERGLTSAYNKLSTPGCVTLGAYPYLNAFCELSALGRLFVGNVETGMLELEYARGNTVTFVPKSAKTDRPIAVEPRWNVFFQKGMGRYIRNRLKHFGVNLDYQGLNQALAIYSSYTGKYATIDLASASDTVSREVVRALLPEPWLTVLAALRSPAYRLDGEWHGYEKWSSMGNGYTFELESLLFWALCSSVSEDVAIYGDDLIVPTESYDAIVRVLEYCGFKVNSEKSFSSGYFRESCGQDAFNGVTVTPIYWKELLDDQGTLTLVNQITVLSSRLGSPELRASSLKKVWKELVYQLPKRFQQRGPTSISTVVHDVESSWSAVRKNGWDGVHINVVVPVPQRYRFYHYDAAVASHLLRREWSNLGVQLPRADPLRDFALSFSELPSFGSHGYTVRDRVVWKKRTVFVPRGYKDLGPWGS</sequence>
<evidence type="ECO:0000256" key="6">
    <source>
        <dbReference type="ARBA" id="ARBA00022953"/>
    </source>
</evidence>
<feature type="domain" description="RdRp catalytic" evidence="10">
    <location>
        <begin position="257"/>
        <end position="381"/>
    </location>
</feature>
<keyword evidence="6" id="KW-0693">Viral RNA replication</keyword>
<dbReference type="InterPro" id="IPR043502">
    <property type="entry name" value="DNA/RNA_pol_sf"/>
</dbReference>
<evidence type="ECO:0000256" key="4">
    <source>
        <dbReference type="ARBA" id="ARBA00022695"/>
    </source>
</evidence>
<protein>
    <recommendedName>
        <fullName evidence="1">RNA-directed RNA polymerase</fullName>
        <ecNumber evidence="1">2.7.7.48</ecNumber>
    </recommendedName>
    <alternativeName>
        <fullName evidence="7">RNA replicase beta chain</fullName>
    </alternativeName>
</protein>
<keyword evidence="9" id="KW-0479">Metal-binding</keyword>
<keyword evidence="4" id="KW-0548">Nucleotidyltransferase</keyword>
<accession>A0A514D1Y2</accession>
<keyword evidence="2 11" id="KW-0696">RNA-directed RNA polymerase</keyword>